<dbReference type="Proteomes" id="UP000240206">
    <property type="component" value="Unassembled WGS sequence"/>
</dbReference>
<dbReference type="CDD" id="cd00077">
    <property type="entry name" value="HDc"/>
    <property type="match status" value="1"/>
</dbReference>
<keyword evidence="3" id="KW-1185">Reference proteome</keyword>
<evidence type="ECO:0000313" key="3">
    <source>
        <dbReference type="Proteomes" id="UP000240206"/>
    </source>
</evidence>
<dbReference type="Pfam" id="PF01966">
    <property type="entry name" value="HD"/>
    <property type="match status" value="1"/>
</dbReference>
<dbReference type="PANTHER" id="PTHR36442:SF1">
    <property type="entry name" value="CYCLIC-DI-AMP PHOSPHODIESTERASE PGPH"/>
    <property type="match status" value="1"/>
</dbReference>
<gene>
    <name evidence="2" type="ORF">C7K08_11965</name>
</gene>
<dbReference type="InterPro" id="IPR003607">
    <property type="entry name" value="HD/PDEase_dom"/>
</dbReference>
<dbReference type="SMART" id="SM00471">
    <property type="entry name" value="HDc"/>
    <property type="match status" value="1"/>
</dbReference>
<dbReference type="NCBIfam" id="TIGR00277">
    <property type="entry name" value="HDIG"/>
    <property type="match status" value="1"/>
</dbReference>
<organism evidence="2 3">
    <name type="scientific">Synechococcus lacustris str. Tous</name>
    <dbReference type="NCBI Taxonomy" id="1910958"/>
    <lineage>
        <taxon>Bacteria</taxon>
        <taxon>Bacillati</taxon>
        <taxon>Cyanobacteriota</taxon>
        <taxon>Cyanophyceae</taxon>
        <taxon>Synechococcales</taxon>
        <taxon>Synechococcaceae</taxon>
        <taxon>Synechococcus</taxon>
    </lineage>
</organism>
<feature type="non-terminal residue" evidence="2">
    <location>
        <position position="1"/>
    </location>
</feature>
<proteinExistence type="predicted"/>
<dbReference type="InterPro" id="IPR006675">
    <property type="entry name" value="HDIG_dom"/>
</dbReference>
<comment type="caution">
    <text evidence="2">The sequence shown here is derived from an EMBL/GenBank/DDBJ whole genome shotgun (WGS) entry which is preliminary data.</text>
</comment>
<dbReference type="InterPro" id="IPR052722">
    <property type="entry name" value="PgpH_phosphodiesterase"/>
</dbReference>
<dbReference type="AlphaFoldDB" id="A0A2P7EBQ8"/>
<dbReference type="InterPro" id="IPR006674">
    <property type="entry name" value="HD_domain"/>
</dbReference>
<reference evidence="3" key="1">
    <citation type="submission" date="2018-03" db="EMBL/GenBank/DDBJ databases">
        <title>Ecological and genomic features of two cosmopolitan and abundant freshwater picocyanobacteria.</title>
        <authorList>
            <person name="Cabello-Yeves P.J."/>
            <person name="Picazo A."/>
            <person name="Camacho A."/>
            <person name="Callieri C."/>
            <person name="Rosselli R."/>
            <person name="Roda-Garcia J."/>
            <person name="Coutinho F.H."/>
            <person name="Rodriguez-Valera F."/>
        </authorList>
    </citation>
    <scope>NUCLEOTIDE SEQUENCE [LARGE SCALE GENOMIC DNA]</scope>
    <source>
        <strain evidence="3">Tous</strain>
    </source>
</reference>
<protein>
    <submittedName>
        <fullName evidence="2">HD family phosphohydrolase</fullName>
    </submittedName>
</protein>
<name>A0A2P7EBQ8_9SYNE</name>
<accession>A0A2P7EBQ8</accession>
<evidence type="ECO:0000313" key="2">
    <source>
        <dbReference type="EMBL" id="PSI00656.1"/>
    </source>
</evidence>
<evidence type="ECO:0000259" key="1">
    <source>
        <dbReference type="SMART" id="SM00471"/>
    </source>
</evidence>
<feature type="domain" description="HD/PDEase" evidence="1">
    <location>
        <begin position="49"/>
        <end position="204"/>
    </location>
</feature>
<dbReference type="RefSeq" id="WP_117434650.1">
    <property type="nucleotide sequence ID" value="NZ_PXVC01000090.1"/>
</dbReference>
<dbReference type="SUPFAM" id="SSF109604">
    <property type="entry name" value="HD-domain/PDEase-like"/>
    <property type="match status" value="1"/>
</dbReference>
<dbReference type="EMBL" id="PXVC01000090">
    <property type="protein sequence ID" value="PSI00656.1"/>
    <property type="molecule type" value="Genomic_DNA"/>
</dbReference>
<dbReference type="PANTHER" id="PTHR36442">
    <property type="entry name" value="CYCLIC-DI-AMP PHOSPHODIESTERASE PGPH"/>
    <property type="match status" value="1"/>
</dbReference>
<sequence length="266" mass="29845">AEGVLMGGLLLLGLLLAPFVEQLFGLVTRSRLLELSDLQRPLLRKLASEAPGTFEHTLMISSLAEEGVRAIGGDVDLARTGSLYHDIGKLHAPQWFIENQSGNNPHEHLNDPWRSAEILQAHVDEGLKMARRFQLPKPVTNFIPEHQGTLRMGYFFHKAREQNPNASDKPFRYRGPRPQSKETAVLMLADGCEAALRSMPPETSEAEAKDAVRRIIQARKYDKQLALSGLETAESELLVAAFVQVWKRMRHRRIPYPIPARKGFSA</sequence>
<dbReference type="Gene3D" id="1.10.3210.10">
    <property type="entry name" value="Hypothetical protein af1432"/>
    <property type="match status" value="1"/>
</dbReference>